<keyword evidence="13" id="KW-0170">Cobalt</keyword>
<keyword evidence="12" id="KW-0457">Lysine biosynthesis</keyword>
<evidence type="ECO:0000256" key="5">
    <source>
        <dbReference type="ARBA" id="ARBA00011921"/>
    </source>
</evidence>
<protein>
    <recommendedName>
        <fullName evidence="6">Probable succinyl-diaminopimelate desuccinylase</fullName>
        <ecNumber evidence="5">3.5.1.18</ecNumber>
    </recommendedName>
</protein>
<dbReference type="EC" id="3.5.1.18" evidence="5"/>
<dbReference type="NCBIfam" id="NF006365">
    <property type="entry name" value="PRK08588.1"/>
    <property type="match status" value="1"/>
</dbReference>
<sequence>MSLMSEWDAAAAIKLLQNMIAMNTTNPPGNEDSLAKWLADWLKERNIDSEIIEIESGRSNLIVTIKGKTSNSSLLYTGHMDTVPPGQQKWLYDPFAAEIVNGRLYGRGAADMKSGLAAMLYSLVLLKRQGFVPEQDVILLATAGEEVSCLGAKAFVAAGGMKKVAAAVVGEPSNGDVIVTHKGAAWLEITTRGSTAHGSMPHLGVNAIVRMNAIITKLTAVSFDLPPNKWLGMPTLSINQIAGGVATNVVPDACTCQVDFRLIPGQTASDAQKIIEDIILALKQTEPNFAAEVKLLHSCDPVACPEDHPVISLAQRCVQEYAQAPVTVRGVNFYTDASILLQGKNLPVIFYGPGDDAQAHQPDEYVVIEKYLAAVRFYENFAKGYKA</sequence>
<organism evidence="16 17">
    <name type="scientific">Sporomusa silvacetica DSM 10669</name>
    <dbReference type="NCBI Taxonomy" id="1123289"/>
    <lineage>
        <taxon>Bacteria</taxon>
        <taxon>Bacillati</taxon>
        <taxon>Bacillota</taxon>
        <taxon>Negativicutes</taxon>
        <taxon>Selenomonadales</taxon>
        <taxon>Sporomusaceae</taxon>
        <taxon>Sporomusa</taxon>
    </lineage>
</organism>
<dbReference type="InterPro" id="IPR001261">
    <property type="entry name" value="ArgE/DapE_CS"/>
</dbReference>
<dbReference type="Pfam" id="PF01546">
    <property type="entry name" value="Peptidase_M20"/>
    <property type="match status" value="1"/>
</dbReference>
<dbReference type="InterPro" id="IPR050072">
    <property type="entry name" value="Peptidase_M20A"/>
</dbReference>
<dbReference type="EMBL" id="CP155573">
    <property type="protein sequence ID" value="XFO67702.1"/>
    <property type="molecule type" value="Genomic_DNA"/>
</dbReference>
<evidence type="ECO:0000256" key="3">
    <source>
        <dbReference type="ARBA" id="ARBA00005130"/>
    </source>
</evidence>
<dbReference type="NCBIfam" id="TIGR01910">
    <property type="entry name" value="DapE-ArgE"/>
    <property type="match status" value="1"/>
</dbReference>
<keyword evidence="7" id="KW-0028">Amino-acid biosynthesis</keyword>
<evidence type="ECO:0000256" key="4">
    <source>
        <dbReference type="ARBA" id="ARBA00006247"/>
    </source>
</evidence>
<keyword evidence="10" id="KW-0862">Zinc</keyword>
<dbReference type="PANTHER" id="PTHR43808:SF8">
    <property type="entry name" value="PEPTIDASE M20 DIMERISATION DOMAIN-CONTAINING PROTEIN"/>
    <property type="match status" value="1"/>
</dbReference>
<keyword evidence="17" id="KW-1185">Reference proteome</keyword>
<evidence type="ECO:0000256" key="13">
    <source>
        <dbReference type="ARBA" id="ARBA00023285"/>
    </source>
</evidence>
<comment type="cofactor">
    <cofactor evidence="2">
        <name>Zn(2+)</name>
        <dbReference type="ChEBI" id="CHEBI:29105"/>
    </cofactor>
</comment>
<keyword evidence="8" id="KW-0479">Metal-binding</keyword>
<dbReference type="GO" id="GO:0009014">
    <property type="term" value="F:succinyl-diaminopimelate desuccinylase activity"/>
    <property type="evidence" value="ECO:0007669"/>
    <property type="project" value="UniProtKB-EC"/>
</dbReference>
<evidence type="ECO:0000256" key="1">
    <source>
        <dbReference type="ARBA" id="ARBA00001941"/>
    </source>
</evidence>
<evidence type="ECO:0000313" key="17">
    <source>
        <dbReference type="Proteomes" id="UP000216752"/>
    </source>
</evidence>
<evidence type="ECO:0000256" key="7">
    <source>
        <dbReference type="ARBA" id="ARBA00022605"/>
    </source>
</evidence>
<comment type="similarity">
    <text evidence="4">Belongs to the peptidase M20A family.</text>
</comment>
<dbReference type="Proteomes" id="UP000216752">
    <property type="component" value="Chromosome"/>
</dbReference>
<dbReference type="Gene3D" id="3.30.70.360">
    <property type="match status" value="1"/>
</dbReference>
<name>A0ABZ3IPU2_9FIRM</name>
<dbReference type="Pfam" id="PF07687">
    <property type="entry name" value="M20_dimer"/>
    <property type="match status" value="1"/>
</dbReference>
<accession>A0ABZ3IPU2</accession>
<comment type="cofactor">
    <cofactor evidence="1">
        <name>Co(2+)</name>
        <dbReference type="ChEBI" id="CHEBI:48828"/>
    </cofactor>
</comment>
<gene>
    <name evidence="16" type="primary">dapE_1</name>
    <name evidence="16" type="ORF">SPSIL_039210</name>
</gene>
<evidence type="ECO:0000256" key="12">
    <source>
        <dbReference type="ARBA" id="ARBA00023154"/>
    </source>
</evidence>
<comment type="catalytic activity">
    <reaction evidence="14">
        <text>N-succinyl-(2S,6S)-2,6-diaminopimelate + H2O = (2S,6S)-2,6-diaminopimelate + succinate</text>
        <dbReference type="Rhea" id="RHEA:22608"/>
        <dbReference type="ChEBI" id="CHEBI:15377"/>
        <dbReference type="ChEBI" id="CHEBI:30031"/>
        <dbReference type="ChEBI" id="CHEBI:57609"/>
        <dbReference type="ChEBI" id="CHEBI:58087"/>
        <dbReference type="EC" id="3.5.1.18"/>
    </reaction>
</comment>
<evidence type="ECO:0000313" key="16">
    <source>
        <dbReference type="EMBL" id="XFO67702.1"/>
    </source>
</evidence>
<evidence type="ECO:0000259" key="15">
    <source>
        <dbReference type="Pfam" id="PF07687"/>
    </source>
</evidence>
<evidence type="ECO:0000256" key="14">
    <source>
        <dbReference type="ARBA" id="ARBA00051301"/>
    </source>
</evidence>
<evidence type="ECO:0000256" key="2">
    <source>
        <dbReference type="ARBA" id="ARBA00001947"/>
    </source>
</evidence>
<dbReference type="PROSITE" id="PS00759">
    <property type="entry name" value="ARGE_DAPE_CPG2_2"/>
    <property type="match status" value="1"/>
</dbReference>
<dbReference type="SUPFAM" id="SSF53187">
    <property type="entry name" value="Zn-dependent exopeptidases"/>
    <property type="match status" value="1"/>
</dbReference>
<evidence type="ECO:0000256" key="10">
    <source>
        <dbReference type="ARBA" id="ARBA00022833"/>
    </source>
</evidence>
<evidence type="ECO:0000256" key="11">
    <source>
        <dbReference type="ARBA" id="ARBA00022915"/>
    </source>
</evidence>
<feature type="domain" description="Peptidase M20 dimerisation" evidence="15">
    <location>
        <begin position="180"/>
        <end position="279"/>
    </location>
</feature>
<keyword evidence="11" id="KW-0220">Diaminopimelate biosynthesis</keyword>
<dbReference type="InterPro" id="IPR011650">
    <property type="entry name" value="Peptidase_M20_dimer"/>
</dbReference>
<evidence type="ECO:0000256" key="9">
    <source>
        <dbReference type="ARBA" id="ARBA00022801"/>
    </source>
</evidence>
<reference evidence="16" key="1">
    <citation type="submission" date="2024-05" db="EMBL/GenBank/DDBJ databases">
        <title>Isolation and characterization of Sporomusa carbonis sp. nov., a carboxydotrophic hydrogenogen in the genus of Sporomusa isolated from a charcoal burning pile.</title>
        <authorList>
            <person name="Boeer T."/>
            <person name="Rosenbaum F."/>
            <person name="Eysell L."/>
            <person name="Mueller V."/>
            <person name="Daniel R."/>
            <person name="Poehlein A."/>
        </authorList>
    </citation>
    <scope>NUCLEOTIDE SEQUENCE [LARGE SCALE GENOMIC DNA]</scope>
    <source>
        <strain evidence="16">DSM 10669</strain>
    </source>
</reference>
<evidence type="ECO:0000256" key="6">
    <source>
        <dbReference type="ARBA" id="ARBA00016853"/>
    </source>
</evidence>
<dbReference type="Gene3D" id="3.40.630.10">
    <property type="entry name" value="Zn peptidases"/>
    <property type="match status" value="2"/>
</dbReference>
<evidence type="ECO:0000256" key="8">
    <source>
        <dbReference type="ARBA" id="ARBA00022723"/>
    </source>
</evidence>
<dbReference type="SUPFAM" id="SSF55031">
    <property type="entry name" value="Bacterial exopeptidase dimerisation domain"/>
    <property type="match status" value="1"/>
</dbReference>
<dbReference type="CDD" id="cd08659">
    <property type="entry name" value="M20_ArgE_DapE-like"/>
    <property type="match status" value="1"/>
</dbReference>
<dbReference type="InterPro" id="IPR002933">
    <property type="entry name" value="Peptidase_M20"/>
</dbReference>
<keyword evidence="9 16" id="KW-0378">Hydrolase</keyword>
<comment type="pathway">
    <text evidence="3">Amino-acid biosynthesis; L-lysine biosynthesis via DAP pathway; LL-2,6-diaminopimelate from (S)-tetrahydrodipicolinate (succinylase route): step 3/3.</text>
</comment>
<dbReference type="InterPro" id="IPR036264">
    <property type="entry name" value="Bact_exopeptidase_dim_dom"/>
</dbReference>
<proteinExistence type="inferred from homology"/>
<dbReference type="InterPro" id="IPR010182">
    <property type="entry name" value="ArgE/DapE"/>
</dbReference>
<dbReference type="PANTHER" id="PTHR43808">
    <property type="entry name" value="ACETYLORNITHINE DEACETYLASE"/>
    <property type="match status" value="1"/>
</dbReference>